<protein>
    <submittedName>
        <fullName evidence="1">Uncharacterized protein</fullName>
    </submittedName>
</protein>
<evidence type="ECO:0000313" key="2">
    <source>
        <dbReference type="Proteomes" id="UP001478862"/>
    </source>
</evidence>
<name>A0ABV1ML90_9BACI</name>
<reference evidence="1 2" key="1">
    <citation type="submission" date="2024-06" db="EMBL/GenBank/DDBJ databases">
        <title>Lysinibacillus zambalefons sp. nov., a Novel Firmicute Isolated from the Poon Bato Zambales Hyperalkaline Spring.</title>
        <authorList>
            <person name="Aja J.A."/>
            <person name="Lazaro J.E.H."/>
            <person name="Llorin L.D."/>
            <person name="Lim K.R."/>
            <person name="Teodosio J."/>
            <person name="Dalisay D.S."/>
        </authorList>
    </citation>
    <scope>NUCLEOTIDE SEQUENCE [LARGE SCALE GENOMIC DNA]</scope>
    <source>
        <strain evidence="1 2">M3</strain>
    </source>
</reference>
<gene>
    <name evidence="1" type="ORF">ABNX05_01445</name>
</gene>
<proteinExistence type="predicted"/>
<sequence length="45" mass="5278">MKYPDQTFHIGDKVKLFYDGKIKDKAPSRLLHIQQSYFGDIHQVA</sequence>
<dbReference type="EMBL" id="JBEGDG010000001">
    <property type="protein sequence ID" value="MEQ6353276.1"/>
    <property type="molecule type" value="Genomic_DNA"/>
</dbReference>
<keyword evidence="2" id="KW-1185">Reference proteome</keyword>
<organism evidence="1 2">
    <name type="scientific">Lysinibacillus zambalensis</name>
    <dbReference type="NCBI Taxonomy" id="3160866"/>
    <lineage>
        <taxon>Bacteria</taxon>
        <taxon>Bacillati</taxon>
        <taxon>Bacillota</taxon>
        <taxon>Bacilli</taxon>
        <taxon>Bacillales</taxon>
        <taxon>Bacillaceae</taxon>
        <taxon>Lysinibacillus</taxon>
    </lineage>
</organism>
<evidence type="ECO:0000313" key="1">
    <source>
        <dbReference type="EMBL" id="MEQ6353276.1"/>
    </source>
</evidence>
<comment type="caution">
    <text evidence="1">The sequence shown here is derived from an EMBL/GenBank/DDBJ whole genome shotgun (WGS) entry which is preliminary data.</text>
</comment>
<dbReference type="Proteomes" id="UP001478862">
    <property type="component" value="Unassembled WGS sequence"/>
</dbReference>
<accession>A0ABV1ML90</accession>